<dbReference type="RefSeq" id="WP_234749370.1">
    <property type="nucleotide sequence ID" value="NZ_BAAAWN010000001.1"/>
</dbReference>
<feature type="region of interest" description="Disordered" evidence="1">
    <location>
        <begin position="76"/>
        <end position="101"/>
    </location>
</feature>
<comment type="caution">
    <text evidence="3">The sequence shown here is derived from an EMBL/GenBank/DDBJ whole genome shotgun (WGS) entry which is preliminary data.</text>
</comment>
<reference evidence="3 4" key="1">
    <citation type="submission" date="2024-09" db="EMBL/GenBank/DDBJ databases">
        <authorList>
            <person name="Sun Q."/>
            <person name="Mori K."/>
        </authorList>
    </citation>
    <scope>NUCLEOTIDE SEQUENCE [LARGE SCALE GENOMIC DNA]</scope>
    <source>
        <strain evidence="3 4">JCM 1334</strain>
    </source>
</reference>
<keyword evidence="4" id="KW-1185">Reference proteome</keyword>
<sequence>METGSASPRHRTTPARHGTTLFAGLSLGTAAMMAVAACSSAVQSPAPHTVQSAEAPFAWFNAAAAPAGWKTMELPDGTGVLSVPPDASPAESDPGSVSATVSSSTGELRIYLNATPRQGSEALDNWNTFRLDHLADENSSSPSKIAERTGMAFRGGTGSCVEDSYVTHVGNNRYREIACLVAGSRGSSVLIVAAPADSWPLYGPVMEQAVDAYRAE</sequence>
<organism evidence="3 4">
    <name type="scientific">Arthrobacter ramosus</name>
    <dbReference type="NCBI Taxonomy" id="1672"/>
    <lineage>
        <taxon>Bacteria</taxon>
        <taxon>Bacillati</taxon>
        <taxon>Actinomycetota</taxon>
        <taxon>Actinomycetes</taxon>
        <taxon>Micrococcales</taxon>
        <taxon>Micrococcaceae</taxon>
        <taxon>Arthrobacter</taxon>
    </lineage>
</organism>
<evidence type="ECO:0000313" key="4">
    <source>
        <dbReference type="Proteomes" id="UP001589702"/>
    </source>
</evidence>
<evidence type="ECO:0000256" key="1">
    <source>
        <dbReference type="SAM" id="MobiDB-lite"/>
    </source>
</evidence>
<keyword evidence="2" id="KW-1133">Transmembrane helix</keyword>
<accession>A0ABV5Y5L4</accession>
<gene>
    <name evidence="3" type="ORF">ACFFP1_22695</name>
</gene>
<proteinExistence type="predicted"/>
<name>A0ABV5Y5L4_ARTRM</name>
<protein>
    <submittedName>
        <fullName evidence="3">Uncharacterized protein</fullName>
    </submittedName>
</protein>
<evidence type="ECO:0000256" key="2">
    <source>
        <dbReference type="SAM" id="Phobius"/>
    </source>
</evidence>
<keyword evidence="2" id="KW-0472">Membrane</keyword>
<evidence type="ECO:0000313" key="3">
    <source>
        <dbReference type="EMBL" id="MFB9822286.1"/>
    </source>
</evidence>
<dbReference type="EMBL" id="JBHMBC010000040">
    <property type="protein sequence ID" value="MFB9822286.1"/>
    <property type="molecule type" value="Genomic_DNA"/>
</dbReference>
<keyword evidence="2" id="KW-0812">Transmembrane</keyword>
<feature type="transmembrane region" description="Helical" evidence="2">
    <location>
        <begin position="21"/>
        <end position="42"/>
    </location>
</feature>
<dbReference type="Proteomes" id="UP001589702">
    <property type="component" value="Unassembled WGS sequence"/>
</dbReference>